<dbReference type="AlphaFoldDB" id="A0A9N9INA4"/>
<name>A0A9N9INA4_9GLOM</name>
<accession>A0A9N9INA4</accession>
<feature type="non-terminal residue" evidence="1">
    <location>
        <position position="1"/>
    </location>
</feature>
<organism evidence="1 2">
    <name type="scientific">Ambispora leptoticha</name>
    <dbReference type="NCBI Taxonomy" id="144679"/>
    <lineage>
        <taxon>Eukaryota</taxon>
        <taxon>Fungi</taxon>
        <taxon>Fungi incertae sedis</taxon>
        <taxon>Mucoromycota</taxon>
        <taxon>Glomeromycotina</taxon>
        <taxon>Glomeromycetes</taxon>
        <taxon>Archaeosporales</taxon>
        <taxon>Ambisporaceae</taxon>
        <taxon>Ambispora</taxon>
    </lineage>
</organism>
<dbReference type="EMBL" id="CAJVPS010036199">
    <property type="protein sequence ID" value="CAG8742815.1"/>
    <property type="molecule type" value="Genomic_DNA"/>
</dbReference>
<protein>
    <submittedName>
        <fullName evidence="1">11638_t:CDS:1</fullName>
    </submittedName>
</protein>
<dbReference type="Proteomes" id="UP000789508">
    <property type="component" value="Unassembled WGS sequence"/>
</dbReference>
<gene>
    <name evidence="1" type="ORF">ALEPTO_LOCUS13018</name>
</gene>
<reference evidence="1" key="1">
    <citation type="submission" date="2021-06" db="EMBL/GenBank/DDBJ databases">
        <authorList>
            <person name="Kallberg Y."/>
            <person name="Tangrot J."/>
            <person name="Rosling A."/>
        </authorList>
    </citation>
    <scope>NUCLEOTIDE SEQUENCE</scope>
    <source>
        <strain evidence="1">FL130A</strain>
    </source>
</reference>
<proteinExistence type="predicted"/>
<evidence type="ECO:0000313" key="1">
    <source>
        <dbReference type="EMBL" id="CAG8742815.1"/>
    </source>
</evidence>
<evidence type="ECO:0000313" key="2">
    <source>
        <dbReference type="Proteomes" id="UP000789508"/>
    </source>
</evidence>
<sequence length="119" mass="14496">KSDETIKKRFGKVMEFEIDNCDCATFIEEKKREATNSIKSYESMITDCRWLETQLEGLKRIFNIEKNDFKERRLDDFIQQLEKRRSDAINSKKREEDYLNTYNEWETKLNQQIKENEPK</sequence>
<comment type="caution">
    <text evidence="1">The sequence shown here is derived from an EMBL/GenBank/DDBJ whole genome shotgun (WGS) entry which is preliminary data.</text>
</comment>
<keyword evidence="2" id="KW-1185">Reference proteome</keyword>